<evidence type="ECO:0000313" key="3">
    <source>
        <dbReference type="Proteomes" id="UP000540698"/>
    </source>
</evidence>
<proteinExistence type="predicted"/>
<accession>A0A7X6L150</accession>
<sequence length="116" mass="12693">MHYSKFLDRSTPSASGSVGRHYRRDSGEVSMVSTKGATSTAKDAHPNASPRPGEPDLHVRFCCGPVIFDYLACKTAVDNLVSHWANSHNPQVTLCVMSDHTAQPSRLPCEATWLTH</sequence>
<organism evidence="2 3">
    <name type="scientific">Nocardia gamkensis</name>
    <dbReference type="NCBI Taxonomy" id="352869"/>
    <lineage>
        <taxon>Bacteria</taxon>
        <taxon>Bacillati</taxon>
        <taxon>Actinomycetota</taxon>
        <taxon>Actinomycetes</taxon>
        <taxon>Mycobacteriales</taxon>
        <taxon>Nocardiaceae</taxon>
        <taxon>Nocardia</taxon>
    </lineage>
</organism>
<feature type="region of interest" description="Disordered" evidence="1">
    <location>
        <begin position="1"/>
        <end position="55"/>
    </location>
</feature>
<dbReference type="RefSeq" id="WP_157113994.1">
    <property type="nucleotide sequence ID" value="NZ_JAAXOS010000003.1"/>
</dbReference>
<reference evidence="2 3" key="1">
    <citation type="submission" date="2020-04" db="EMBL/GenBank/DDBJ databases">
        <title>MicrobeNet Type strains.</title>
        <authorList>
            <person name="Nicholson A.C."/>
        </authorList>
    </citation>
    <scope>NUCLEOTIDE SEQUENCE [LARGE SCALE GENOMIC DNA]</scope>
    <source>
        <strain evidence="2 3">DSM 44956</strain>
    </source>
</reference>
<keyword evidence="3" id="KW-1185">Reference proteome</keyword>
<comment type="caution">
    <text evidence="2">The sequence shown here is derived from an EMBL/GenBank/DDBJ whole genome shotgun (WGS) entry which is preliminary data.</text>
</comment>
<gene>
    <name evidence="2" type="ORF">HGB38_06410</name>
</gene>
<name>A0A7X6L150_9NOCA</name>
<dbReference type="Proteomes" id="UP000540698">
    <property type="component" value="Unassembled WGS sequence"/>
</dbReference>
<evidence type="ECO:0000313" key="2">
    <source>
        <dbReference type="EMBL" id="NKY25861.1"/>
    </source>
</evidence>
<evidence type="ECO:0000256" key="1">
    <source>
        <dbReference type="SAM" id="MobiDB-lite"/>
    </source>
</evidence>
<protein>
    <submittedName>
        <fullName evidence="2">Uncharacterized protein</fullName>
    </submittedName>
</protein>
<dbReference type="AlphaFoldDB" id="A0A7X6L150"/>
<dbReference type="EMBL" id="JAAXOS010000003">
    <property type="protein sequence ID" value="NKY25861.1"/>
    <property type="molecule type" value="Genomic_DNA"/>
</dbReference>
<feature type="compositionally biased region" description="Polar residues" evidence="1">
    <location>
        <begin position="31"/>
        <end position="41"/>
    </location>
</feature>